<sequence>MAISRQDILGTLSDVGFASLRESIQSAIGKSDPAILLNNTGWRAKLADVVINHPGGVATGIDSLATLVGRVAGHYSPLAGKAVDEFGEAVAFGLKDLAVRAKTGEKITHGEVEQALGEASKTLQVMRTLRSGNLKYLRPGQPGAFFALLQAARAEQITDHEGLRDLSGDAFRIVSGLLFALDDDPQLLVQTLPTEFTYEDVIKNPRGTCHNTIAMVTTIKFMPWETVLDMIDYTFNINTIRSTAGSWIHSAMNAIKWIVGIGVVGYVLFLAVSIGLFLLTAAIFVGSHILILVAPVGKDLFWLWTAMVIAFLYLLFFRYTFTVLDLFHSLLLWLGSKLGIRDENSWVGLGIRLTASLFNKQEILQHLPGGSKAGNTQKPASLPWAVSFASTVFIAAIAVFALTILNQIMGRTIESAMLVAITELLVLLAVEVTRRVGFKLSDKFHRKNAVFTIKWVTRAMLASIILLGIVSFLGIRGASSIVGWVRSGPESIRSTHEQVETSTTSKATTPEEKACAYARKYGKKLPSYCK</sequence>
<proteinExistence type="predicted"/>
<keyword evidence="1" id="KW-1133">Transmembrane helix</keyword>
<dbReference type="EMBL" id="LCAW01000005">
    <property type="protein sequence ID" value="KKR99496.1"/>
    <property type="molecule type" value="Genomic_DNA"/>
</dbReference>
<accession>A0A0G0VIR2</accession>
<evidence type="ECO:0000313" key="3">
    <source>
        <dbReference type="Proteomes" id="UP000033930"/>
    </source>
</evidence>
<dbReference type="Proteomes" id="UP000033930">
    <property type="component" value="Unassembled WGS sequence"/>
</dbReference>
<comment type="caution">
    <text evidence="2">The sequence shown here is derived from an EMBL/GenBank/DDBJ whole genome shotgun (WGS) entry which is preliminary data.</text>
</comment>
<feature type="transmembrane region" description="Helical" evidence="1">
    <location>
        <begin position="455"/>
        <end position="475"/>
    </location>
</feature>
<name>A0A0G0VIR2_9BACT</name>
<dbReference type="AlphaFoldDB" id="A0A0G0VIR2"/>
<reference evidence="2 3" key="1">
    <citation type="journal article" date="2015" name="Nature">
        <title>rRNA introns, odd ribosomes, and small enigmatic genomes across a large radiation of phyla.</title>
        <authorList>
            <person name="Brown C.T."/>
            <person name="Hug L.A."/>
            <person name="Thomas B.C."/>
            <person name="Sharon I."/>
            <person name="Castelle C.J."/>
            <person name="Singh A."/>
            <person name="Wilkins M.J."/>
            <person name="Williams K.H."/>
            <person name="Banfield J.F."/>
        </authorList>
    </citation>
    <scope>NUCLEOTIDE SEQUENCE [LARGE SCALE GENOMIC DNA]</scope>
</reference>
<keyword evidence="1" id="KW-0472">Membrane</keyword>
<keyword evidence="1" id="KW-0812">Transmembrane</keyword>
<evidence type="ECO:0000256" key="1">
    <source>
        <dbReference type="SAM" id="Phobius"/>
    </source>
</evidence>
<protein>
    <submittedName>
        <fullName evidence="2">Uncharacterized protein</fullName>
    </submittedName>
</protein>
<evidence type="ECO:0000313" key="2">
    <source>
        <dbReference type="EMBL" id="KKR99496.1"/>
    </source>
</evidence>
<feature type="transmembrane region" description="Helical" evidence="1">
    <location>
        <begin position="257"/>
        <end position="289"/>
    </location>
</feature>
<gene>
    <name evidence="2" type="ORF">UU50_C0005G0003</name>
</gene>
<feature type="transmembrane region" description="Helical" evidence="1">
    <location>
        <begin position="382"/>
        <end position="404"/>
    </location>
</feature>
<feature type="transmembrane region" description="Helical" evidence="1">
    <location>
        <begin position="301"/>
        <end position="321"/>
    </location>
</feature>
<feature type="transmembrane region" description="Helical" evidence="1">
    <location>
        <begin position="416"/>
        <end position="434"/>
    </location>
</feature>
<organism evidence="2 3">
    <name type="scientific">Candidatus Uhrbacteria bacterium GW2011_GWC1_41_20</name>
    <dbReference type="NCBI Taxonomy" id="1618983"/>
    <lineage>
        <taxon>Bacteria</taxon>
        <taxon>Candidatus Uhriibacteriota</taxon>
    </lineage>
</organism>